<keyword evidence="11 15" id="KW-0238">DNA-binding</keyword>
<dbReference type="Pfam" id="PF24901">
    <property type="entry name" value="WHD_MCM7"/>
    <property type="match status" value="1"/>
</dbReference>
<dbReference type="PRINTS" id="PR01657">
    <property type="entry name" value="MCMFAMILY"/>
</dbReference>
<dbReference type="Pfam" id="PF17855">
    <property type="entry name" value="MCM_lid"/>
    <property type="match status" value="1"/>
</dbReference>
<dbReference type="InterPro" id="IPR041562">
    <property type="entry name" value="MCM_lid"/>
</dbReference>
<evidence type="ECO:0000256" key="4">
    <source>
        <dbReference type="ARBA" id="ARBA00022454"/>
    </source>
</evidence>
<dbReference type="FunFam" id="2.20.28.10:FF:000004">
    <property type="entry name" value="DNA replication licensing factor MCM7"/>
    <property type="match status" value="1"/>
</dbReference>
<dbReference type="Pfam" id="PF17207">
    <property type="entry name" value="MCM_OB"/>
    <property type="match status" value="1"/>
</dbReference>
<protein>
    <recommendedName>
        <fullName evidence="16">DNA replication licensing factor MCM7</fullName>
        <ecNumber evidence="16">3.6.4.12</ecNumber>
    </recommendedName>
</protein>
<dbReference type="Pfam" id="PF14551">
    <property type="entry name" value="MCM_N"/>
    <property type="match status" value="1"/>
</dbReference>
<evidence type="ECO:0000256" key="7">
    <source>
        <dbReference type="ARBA" id="ARBA00022801"/>
    </source>
</evidence>
<evidence type="ECO:0000256" key="15">
    <source>
        <dbReference type="RuleBase" id="RU004070"/>
    </source>
</evidence>
<keyword evidence="19" id="KW-1185">Reference proteome</keyword>
<evidence type="ECO:0000313" key="18">
    <source>
        <dbReference type="EMBL" id="GIY50760.1"/>
    </source>
</evidence>
<dbReference type="InterPro" id="IPR012340">
    <property type="entry name" value="NA-bd_OB-fold"/>
</dbReference>
<dbReference type="FunFam" id="3.40.50.300:FF:000288">
    <property type="entry name" value="DNA replication licensing factor MCM7"/>
    <property type="match status" value="1"/>
</dbReference>
<gene>
    <name evidence="18" type="primary">mcm7-b</name>
    <name evidence="16" type="synonym">MCM7</name>
    <name evidence="18" type="ORF">CDAR_476801</name>
</gene>
<dbReference type="InterPro" id="IPR001208">
    <property type="entry name" value="MCM_dom"/>
</dbReference>
<dbReference type="CDD" id="cd17758">
    <property type="entry name" value="MCM7"/>
    <property type="match status" value="1"/>
</dbReference>
<proteinExistence type="inferred from homology"/>
<dbReference type="PANTHER" id="PTHR11630">
    <property type="entry name" value="DNA REPLICATION LICENSING FACTOR MCM FAMILY MEMBER"/>
    <property type="match status" value="1"/>
</dbReference>
<dbReference type="GO" id="GO:0006271">
    <property type="term" value="P:DNA strand elongation involved in DNA replication"/>
    <property type="evidence" value="ECO:0007669"/>
    <property type="project" value="TreeGrafter"/>
</dbReference>
<dbReference type="PROSITE" id="PS00847">
    <property type="entry name" value="MCM_1"/>
    <property type="match status" value="1"/>
</dbReference>
<dbReference type="Gene3D" id="2.20.28.10">
    <property type="match status" value="1"/>
</dbReference>
<keyword evidence="9 15" id="KW-0067">ATP-binding</keyword>
<dbReference type="FunFam" id="3.30.1640.10:FF:000007">
    <property type="entry name" value="DNA replication licensing factor MCM7"/>
    <property type="match status" value="1"/>
</dbReference>
<keyword evidence="12 16" id="KW-0539">Nucleus</keyword>
<evidence type="ECO:0000256" key="6">
    <source>
        <dbReference type="ARBA" id="ARBA00022741"/>
    </source>
</evidence>
<accession>A0AAV4TY98</accession>
<dbReference type="InterPro" id="IPR027925">
    <property type="entry name" value="MCM_N"/>
</dbReference>
<evidence type="ECO:0000256" key="5">
    <source>
        <dbReference type="ARBA" id="ARBA00022705"/>
    </source>
</evidence>
<dbReference type="SMART" id="SM00350">
    <property type="entry name" value="MCM"/>
    <property type="match status" value="1"/>
</dbReference>
<name>A0AAV4TY98_9ARAC</name>
<dbReference type="EMBL" id="BPLQ01010440">
    <property type="protein sequence ID" value="GIY50760.1"/>
    <property type="molecule type" value="Genomic_DNA"/>
</dbReference>
<evidence type="ECO:0000256" key="9">
    <source>
        <dbReference type="ARBA" id="ARBA00022840"/>
    </source>
</evidence>
<dbReference type="AlphaFoldDB" id="A0AAV4TY98"/>
<dbReference type="InterPro" id="IPR031327">
    <property type="entry name" value="MCM"/>
</dbReference>
<keyword evidence="4" id="KW-0158">Chromosome</keyword>
<comment type="caution">
    <text evidence="18">The sequence shown here is derived from an EMBL/GenBank/DDBJ whole genome shotgun (WGS) entry which is preliminary data.</text>
</comment>
<dbReference type="GO" id="GO:0017116">
    <property type="term" value="F:single-stranded DNA helicase activity"/>
    <property type="evidence" value="ECO:0007669"/>
    <property type="project" value="TreeGrafter"/>
</dbReference>
<evidence type="ECO:0000256" key="13">
    <source>
        <dbReference type="ARBA" id="ARBA00023306"/>
    </source>
</evidence>
<dbReference type="Pfam" id="PF00493">
    <property type="entry name" value="MCM"/>
    <property type="match status" value="1"/>
</dbReference>
<reference evidence="18 19" key="1">
    <citation type="submission" date="2021-06" db="EMBL/GenBank/DDBJ databases">
        <title>Caerostris darwini draft genome.</title>
        <authorList>
            <person name="Kono N."/>
            <person name="Arakawa K."/>
        </authorList>
    </citation>
    <scope>NUCLEOTIDE SEQUENCE [LARGE SCALE GENOMIC DNA]</scope>
</reference>
<dbReference type="InterPro" id="IPR008050">
    <property type="entry name" value="MCM7"/>
</dbReference>
<dbReference type="InterPro" id="IPR033762">
    <property type="entry name" value="MCM_OB"/>
</dbReference>
<evidence type="ECO:0000256" key="10">
    <source>
        <dbReference type="ARBA" id="ARBA00022843"/>
    </source>
</evidence>
<dbReference type="Proteomes" id="UP001054837">
    <property type="component" value="Unassembled WGS sequence"/>
</dbReference>
<comment type="similarity">
    <text evidence="3 15">Belongs to the MCM family.</text>
</comment>
<keyword evidence="10" id="KW-0832">Ubl conjugation</keyword>
<dbReference type="GO" id="GO:0042555">
    <property type="term" value="C:MCM complex"/>
    <property type="evidence" value="ECO:0007669"/>
    <property type="project" value="InterPro"/>
</dbReference>
<dbReference type="PROSITE" id="PS50051">
    <property type="entry name" value="MCM_2"/>
    <property type="match status" value="1"/>
</dbReference>
<dbReference type="Gene3D" id="3.30.1640.10">
    <property type="entry name" value="mini-chromosome maintenance (MCM) complex, chain A, domain 1"/>
    <property type="match status" value="1"/>
</dbReference>
<evidence type="ECO:0000256" key="12">
    <source>
        <dbReference type="ARBA" id="ARBA00023242"/>
    </source>
</evidence>
<sequence length="721" mass="82168">MPVRNYTEDRTKIMDFLSGFVSHDSTGKKYIKYGLQLTKLAHRDQVMLTIDLDDIAEMFEELCDAIIHNARRYTTLFGEVIQEMLPNYKTQEVGPKDILDVYIQHRLKMDTTNHTEGEYRDPKNQYPPELLRRFEIYFKNRSEKDHLSVREVKAEHIGKLITVRGIVTRCTEVKPMLVVSTYTCDQCGAETFKTVNSLSFMPLINCESETCRLQKSGGRLYLQTRGSKFIKFQEIKIQELSEQVPEGNIPRTMTVHVKGELTRLVLPGDHCSITGVYLPIVRTGFRQMSQGLLADTFLEAHRIVKMNKTEDDELEDRELTQAEAEEILNTYNYDMMANSISPEIFGHHDVKKALLLLLVGGVDRNPNGMKIRGNINICLMGDPGVAKSQLLSFIDRLAPRSQYTTGRGSSGVGLTASVMKDPITGEMTLEGGALVLADQGICCIDEFDKMMDSDRTAIHEVMEQQTISIAKAGILTTLNARVSILAAANPAYGRYNPKRSIEQNIQLPAALLSRFDLLWLIQDKPDKENDRRLADHITLVHMHCRQPEANFDPMPMNLMRRYVSYCRTIQPTIPEDLTDYLVSAYVEIRKEARNSRDMTFTSARNLLGILRLATALARLNLRPSVVKQDVDEAIRLLDMSKASINQTQQFGGRVQTATDQIFHIIRDMISELNSRTIKMADAQERCLTKGFNPDQFEEAIEEYEELDIWQINQSRTKITFI</sequence>
<evidence type="ECO:0000259" key="17">
    <source>
        <dbReference type="PROSITE" id="PS50051"/>
    </source>
</evidence>
<dbReference type="Gene3D" id="3.40.50.300">
    <property type="entry name" value="P-loop containing nucleotide triphosphate hydrolases"/>
    <property type="match status" value="1"/>
</dbReference>
<keyword evidence="7 16" id="KW-0378">Hydrolase</keyword>
<dbReference type="PRINTS" id="PR01663">
    <property type="entry name" value="MCMPROTEIN7"/>
</dbReference>
<comment type="catalytic activity">
    <reaction evidence="14">
        <text>ATP + H2O = ADP + phosphate + H(+)</text>
        <dbReference type="Rhea" id="RHEA:13065"/>
        <dbReference type="ChEBI" id="CHEBI:15377"/>
        <dbReference type="ChEBI" id="CHEBI:15378"/>
        <dbReference type="ChEBI" id="CHEBI:30616"/>
        <dbReference type="ChEBI" id="CHEBI:43474"/>
        <dbReference type="ChEBI" id="CHEBI:456216"/>
        <dbReference type="EC" id="3.6.4.12"/>
    </reaction>
    <physiologicalReaction direction="left-to-right" evidence="14">
        <dbReference type="Rhea" id="RHEA:13066"/>
    </physiologicalReaction>
</comment>
<keyword evidence="6 15" id="KW-0547">Nucleotide-binding</keyword>
<dbReference type="SMART" id="SM00382">
    <property type="entry name" value="AAA"/>
    <property type="match status" value="1"/>
</dbReference>
<evidence type="ECO:0000256" key="1">
    <source>
        <dbReference type="ARBA" id="ARBA00004123"/>
    </source>
</evidence>
<dbReference type="GO" id="GO:0006270">
    <property type="term" value="P:DNA replication initiation"/>
    <property type="evidence" value="ECO:0007669"/>
    <property type="project" value="InterPro"/>
</dbReference>
<dbReference type="SUPFAM" id="SSF52540">
    <property type="entry name" value="P-loop containing nucleoside triphosphate hydrolases"/>
    <property type="match status" value="1"/>
</dbReference>
<dbReference type="GO" id="GO:0000727">
    <property type="term" value="P:double-strand break repair via break-induced replication"/>
    <property type="evidence" value="ECO:0007669"/>
    <property type="project" value="TreeGrafter"/>
</dbReference>
<dbReference type="GO" id="GO:0005634">
    <property type="term" value="C:nucleus"/>
    <property type="evidence" value="ECO:0007669"/>
    <property type="project" value="UniProtKB-SubCell"/>
</dbReference>
<dbReference type="Gene3D" id="2.40.50.140">
    <property type="entry name" value="Nucleic acid-binding proteins"/>
    <property type="match status" value="1"/>
</dbReference>
<keyword evidence="8 16" id="KW-0347">Helicase</keyword>
<dbReference type="GO" id="GO:0005524">
    <property type="term" value="F:ATP binding"/>
    <property type="evidence" value="ECO:0007669"/>
    <property type="project" value="UniProtKB-KW"/>
</dbReference>
<evidence type="ECO:0000256" key="8">
    <source>
        <dbReference type="ARBA" id="ARBA00022806"/>
    </source>
</evidence>
<dbReference type="GO" id="GO:0016787">
    <property type="term" value="F:hydrolase activity"/>
    <property type="evidence" value="ECO:0007669"/>
    <property type="project" value="UniProtKB-KW"/>
</dbReference>
<keyword evidence="5 16" id="KW-0235">DNA replication</keyword>
<evidence type="ECO:0000256" key="16">
    <source>
        <dbReference type="RuleBase" id="RU365012"/>
    </source>
</evidence>
<evidence type="ECO:0000256" key="3">
    <source>
        <dbReference type="ARBA" id="ARBA00008010"/>
    </source>
</evidence>
<evidence type="ECO:0000256" key="2">
    <source>
        <dbReference type="ARBA" id="ARBA00004286"/>
    </source>
</evidence>
<dbReference type="SUPFAM" id="SSF50249">
    <property type="entry name" value="Nucleic acid-binding proteins"/>
    <property type="match status" value="1"/>
</dbReference>
<dbReference type="GO" id="GO:0005694">
    <property type="term" value="C:chromosome"/>
    <property type="evidence" value="ECO:0007669"/>
    <property type="project" value="UniProtKB-SubCell"/>
</dbReference>
<feature type="domain" description="MCM C-terminal AAA(+) ATPase" evidence="17">
    <location>
        <begin position="332"/>
        <end position="537"/>
    </location>
</feature>
<dbReference type="InterPro" id="IPR018525">
    <property type="entry name" value="MCM_CS"/>
</dbReference>
<evidence type="ECO:0000313" key="19">
    <source>
        <dbReference type="Proteomes" id="UP001054837"/>
    </source>
</evidence>
<dbReference type="InterPro" id="IPR027417">
    <property type="entry name" value="P-loop_NTPase"/>
</dbReference>
<dbReference type="EC" id="3.6.4.12" evidence="16"/>
<comment type="function">
    <text evidence="16">Acts as component of the MCM2-7 complex (MCM complex) which is the replicative helicase essential for 'once per cell cycle' DNA replication initiation and elongation in eukaryotic cells. The active ATPase sites in the MCM2-7 ring are formed through the interaction surfaces of two neighboring subunits such that a critical structure of a conserved arginine finger motif is provided in trans relative to the ATP-binding site of the Walker A box of the adjacent subunit. The six ATPase active sites, however, are likely to contribute differentially to the complex helicase activity.</text>
</comment>
<organism evidence="18 19">
    <name type="scientific">Caerostris darwini</name>
    <dbReference type="NCBI Taxonomy" id="1538125"/>
    <lineage>
        <taxon>Eukaryota</taxon>
        <taxon>Metazoa</taxon>
        <taxon>Ecdysozoa</taxon>
        <taxon>Arthropoda</taxon>
        <taxon>Chelicerata</taxon>
        <taxon>Arachnida</taxon>
        <taxon>Araneae</taxon>
        <taxon>Araneomorphae</taxon>
        <taxon>Entelegynae</taxon>
        <taxon>Araneoidea</taxon>
        <taxon>Araneidae</taxon>
        <taxon>Caerostris</taxon>
    </lineage>
</organism>
<evidence type="ECO:0000256" key="14">
    <source>
        <dbReference type="ARBA" id="ARBA00048432"/>
    </source>
</evidence>
<keyword evidence="13 16" id="KW-0131">Cell cycle</keyword>
<dbReference type="GO" id="GO:0003697">
    <property type="term" value="F:single-stranded DNA binding"/>
    <property type="evidence" value="ECO:0007669"/>
    <property type="project" value="TreeGrafter"/>
</dbReference>
<dbReference type="PANTHER" id="PTHR11630:SF26">
    <property type="entry name" value="DNA REPLICATION LICENSING FACTOR MCM7"/>
    <property type="match status" value="1"/>
</dbReference>
<evidence type="ECO:0000256" key="11">
    <source>
        <dbReference type="ARBA" id="ARBA00023125"/>
    </source>
</evidence>
<dbReference type="InterPro" id="IPR003593">
    <property type="entry name" value="AAA+_ATPase"/>
</dbReference>
<comment type="subcellular location">
    <subcellularLocation>
        <location evidence="2">Chromosome</location>
    </subcellularLocation>
    <subcellularLocation>
        <location evidence="1 16">Nucleus</location>
    </subcellularLocation>
</comment>